<evidence type="ECO:0000313" key="2">
    <source>
        <dbReference type="Proteomes" id="UP000036771"/>
    </source>
</evidence>
<comment type="caution">
    <text evidence="1">The sequence shown here is derived from an EMBL/GenBank/DDBJ whole genome shotgun (WGS) entry which is preliminary data.</text>
</comment>
<evidence type="ECO:0000313" key="1">
    <source>
        <dbReference type="EMBL" id="GAO98454.1"/>
    </source>
</evidence>
<dbReference type="Proteomes" id="UP000036771">
    <property type="component" value="Unassembled WGS sequence"/>
</dbReference>
<gene>
    <name evidence="1" type="ORF">Cva_01114</name>
</gene>
<dbReference type="AlphaFoldDB" id="A0A0K8MF33"/>
<protein>
    <submittedName>
        <fullName evidence="1">Uncharacterized protein</fullName>
    </submittedName>
</protein>
<organism evidence="1 2">
    <name type="scientific">Caedimonas varicaedens</name>
    <dbReference type="NCBI Taxonomy" id="1629334"/>
    <lineage>
        <taxon>Bacteria</taxon>
        <taxon>Pseudomonadati</taxon>
        <taxon>Pseudomonadota</taxon>
        <taxon>Alphaproteobacteria</taxon>
        <taxon>Holosporales</taxon>
        <taxon>Caedimonadaceae</taxon>
        <taxon>Caedimonas</taxon>
    </lineage>
</organism>
<sequence length="155" mass="17975">MRRIQILVLIGFIGLAGISYTYASFNDDEKETYTSLSSQSYYATSTQILDYLEDLNLGEEALGYGKRGILIMFDERFPKPMHSVEIVNNGWKCLFERLRRAPSTPEQIGEFNKTFKLHRKRIKELDPQFGEGILEMFCEKCKVQAYHENGLKTED</sequence>
<proteinExistence type="predicted"/>
<dbReference type="OrthoDB" id="10003707at2"/>
<name>A0A0K8MF33_9PROT</name>
<accession>A0A0K8MF33</accession>
<reference evidence="1 2" key="1">
    <citation type="submission" date="2015-03" db="EMBL/GenBank/DDBJ databases">
        <title>Caedibacter varicaedens, whole genome shotgun sequence.</title>
        <authorList>
            <person name="Suzuki H."/>
            <person name="Dapper A.L."/>
            <person name="Gibson A.K."/>
            <person name="Jackson C."/>
            <person name="Lee H."/>
            <person name="Pejaver V.R."/>
            <person name="Doak T."/>
            <person name="Lynch M."/>
        </authorList>
    </citation>
    <scope>NUCLEOTIDE SEQUENCE [LARGE SCALE GENOMIC DNA]</scope>
</reference>
<dbReference type="EMBL" id="BBVC01000060">
    <property type="protein sequence ID" value="GAO98454.1"/>
    <property type="molecule type" value="Genomic_DNA"/>
</dbReference>
<dbReference type="STRING" id="1629334.Cva_01114"/>
<keyword evidence="2" id="KW-1185">Reference proteome</keyword>